<dbReference type="AlphaFoldDB" id="A0A5S5BW66"/>
<keyword evidence="1" id="KW-0812">Transmembrane</keyword>
<gene>
    <name evidence="2" type="ORF">BD809_10913</name>
</gene>
<keyword evidence="1" id="KW-0472">Membrane</keyword>
<feature type="transmembrane region" description="Helical" evidence="1">
    <location>
        <begin position="96"/>
        <end position="113"/>
    </location>
</feature>
<name>A0A5S5BW66_9FLAO</name>
<evidence type="ECO:0000313" key="2">
    <source>
        <dbReference type="EMBL" id="TYP71431.1"/>
    </source>
</evidence>
<accession>A0A5S5BW66</accession>
<dbReference type="Proteomes" id="UP000324376">
    <property type="component" value="Unassembled WGS sequence"/>
</dbReference>
<dbReference type="RefSeq" id="WP_148783327.1">
    <property type="nucleotide sequence ID" value="NZ_VNHU01000009.1"/>
</dbReference>
<sequence length="121" mass="13461">MMILNSLTIFSSIAFIFYGITCIATATMKLEFIRFGLAPYRVVTGILQIFGGLVLGISWYYNFPLLASIAAGGLSLLMLLGFGVRLKIKDTFAQSTPALFFCILNIYLCYKYFELAEVVNV</sequence>
<feature type="transmembrane region" description="Helical" evidence="1">
    <location>
        <begin position="65"/>
        <end position="84"/>
    </location>
</feature>
<protein>
    <submittedName>
        <fullName evidence="2">DoxX-like protein</fullName>
    </submittedName>
</protein>
<keyword evidence="1" id="KW-1133">Transmembrane helix</keyword>
<reference evidence="2 3" key="1">
    <citation type="submission" date="2019-07" db="EMBL/GenBank/DDBJ databases">
        <title>Genomic Encyclopedia of Archaeal and Bacterial Type Strains, Phase II (KMG-II): from individual species to whole genera.</title>
        <authorList>
            <person name="Goeker M."/>
        </authorList>
    </citation>
    <scope>NUCLEOTIDE SEQUENCE [LARGE SCALE GENOMIC DNA]</scope>
    <source>
        <strain evidence="2 3">DSM 17527</strain>
    </source>
</reference>
<organism evidence="2 3">
    <name type="scientific">Aquimarina intermedia</name>
    <dbReference type="NCBI Taxonomy" id="350814"/>
    <lineage>
        <taxon>Bacteria</taxon>
        <taxon>Pseudomonadati</taxon>
        <taxon>Bacteroidota</taxon>
        <taxon>Flavobacteriia</taxon>
        <taxon>Flavobacteriales</taxon>
        <taxon>Flavobacteriaceae</taxon>
        <taxon>Aquimarina</taxon>
    </lineage>
</organism>
<proteinExistence type="predicted"/>
<dbReference type="EMBL" id="VNHU01000009">
    <property type="protein sequence ID" value="TYP71431.1"/>
    <property type="molecule type" value="Genomic_DNA"/>
</dbReference>
<dbReference type="OrthoDB" id="799482at2"/>
<feature type="transmembrane region" description="Helical" evidence="1">
    <location>
        <begin position="6"/>
        <end position="26"/>
    </location>
</feature>
<evidence type="ECO:0000256" key="1">
    <source>
        <dbReference type="SAM" id="Phobius"/>
    </source>
</evidence>
<comment type="caution">
    <text evidence="2">The sequence shown here is derived from an EMBL/GenBank/DDBJ whole genome shotgun (WGS) entry which is preliminary data.</text>
</comment>
<feature type="transmembrane region" description="Helical" evidence="1">
    <location>
        <begin position="38"/>
        <end position="59"/>
    </location>
</feature>
<keyword evidence="3" id="KW-1185">Reference proteome</keyword>
<evidence type="ECO:0000313" key="3">
    <source>
        <dbReference type="Proteomes" id="UP000324376"/>
    </source>
</evidence>